<dbReference type="PANTHER" id="PTHR43259:SF1">
    <property type="entry name" value="N-ACETYLTRANSFERASE DOMAIN-CONTAINING PROTEIN"/>
    <property type="match status" value="1"/>
</dbReference>
<dbReference type="PANTHER" id="PTHR43259">
    <property type="entry name" value="SPT10P"/>
    <property type="match status" value="1"/>
</dbReference>
<dbReference type="EMBL" id="AJWJ01000027">
    <property type="protein sequence ID" value="KAF2077504.1"/>
    <property type="molecule type" value="Genomic_DNA"/>
</dbReference>
<keyword evidence="3" id="KW-1185">Reference proteome</keyword>
<reference evidence="2" key="1">
    <citation type="submission" date="2020-01" db="EMBL/GenBank/DDBJ databases">
        <title>Development of genomics and gene disruption for Polysphondylium violaceum indicates a role for the polyketide synthase stlB in stalk morphogenesis.</title>
        <authorList>
            <person name="Narita B."/>
            <person name="Kawabe Y."/>
            <person name="Kin K."/>
            <person name="Saito T."/>
            <person name="Gibbs R."/>
            <person name="Kuspa A."/>
            <person name="Muzny D."/>
            <person name="Queller D."/>
            <person name="Richards S."/>
            <person name="Strassman J."/>
            <person name="Sucgang R."/>
            <person name="Worley K."/>
            <person name="Schaap P."/>
        </authorList>
    </citation>
    <scope>NUCLEOTIDE SEQUENCE</scope>
    <source>
        <strain evidence="2">QSvi11</strain>
    </source>
</reference>
<dbReference type="GO" id="GO:0016747">
    <property type="term" value="F:acyltransferase activity, transferring groups other than amino-acyl groups"/>
    <property type="evidence" value="ECO:0007669"/>
    <property type="project" value="InterPro"/>
</dbReference>
<evidence type="ECO:0000313" key="2">
    <source>
        <dbReference type="EMBL" id="KAF2077504.1"/>
    </source>
</evidence>
<dbReference type="OrthoDB" id="329272at2759"/>
<dbReference type="InterPro" id="IPR000182">
    <property type="entry name" value="GNAT_dom"/>
</dbReference>
<evidence type="ECO:0000259" key="1">
    <source>
        <dbReference type="PROSITE" id="PS51186"/>
    </source>
</evidence>
<comment type="caution">
    <text evidence="2">The sequence shown here is derived from an EMBL/GenBank/DDBJ whole genome shotgun (WGS) entry which is preliminary data.</text>
</comment>
<dbReference type="CDD" id="cd04301">
    <property type="entry name" value="NAT_SF"/>
    <property type="match status" value="1"/>
</dbReference>
<organism evidence="2 3">
    <name type="scientific">Polysphondylium violaceum</name>
    <dbReference type="NCBI Taxonomy" id="133409"/>
    <lineage>
        <taxon>Eukaryota</taxon>
        <taxon>Amoebozoa</taxon>
        <taxon>Evosea</taxon>
        <taxon>Eumycetozoa</taxon>
        <taxon>Dictyostelia</taxon>
        <taxon>Dictyosteliales</taxon>
        <taxon>Dictyosteliaceae</taxon>
        <taxon>Polysphondylium</taxon>
    </lineage>
</organism>
<name>A0A8J4VAT9_9MYCE</name>
<evidence type="ECO:0000313" key="3">
    <source>
        <dbReference type="Proteomes" id="UP000695562"/>
    </source>
</evidence>
<feature type="domain" description="N-acetyltransferase" evidence="1">
    <location>
        <begin position="11"/>
        <end position="169"/>
    </location>
</feature>
<proteinExistence type="predicted"/>
<dbReference type="PROSITE" id="PS51186">
    <property type="entry name" value="GNAT"/>
    <property type="match status" value="1"/>
</dbReference>
<dbReference type="Proteomes" id="UP000695562">
    <property type="component" value="Unassembled WGS sequence"/>
</dbReference>
<dbReference type="InterPro" id="IPR052829">
    <property type="entry name" value="N-acetyltransferase_domain"/>
</dbReference>
<dbReference type="SUPFAM" id="SSF55729">
    <property type="entry name" value="Acyl-CoA N-acyltransferases (Nat)"/>
    <property type="match status" value="1"/>
</dbReference>
<dbReference type="Pfam" id="PF13673">
    <property type="entry name" value="Acetyltransf_10"/>
    <property type="match status" value="1"/>
</dbReference>
<gene>
    <name evidence="2" type="ORF">CYY_001203</name>
</gene>
<accession>A0A8J4VAT9</accession>
<sequence>MTIESTPTATANIELVSTDLGTTDFQDIRKIRYDVFVIEQECSEEEEWDEYDATSKHLLLKVDGVAVGCSRWRKVYYPKYEGNMECDVIKLERFAVLKEFRGKSFGKELVQQVIRNVYSETQGQYPLFMINAQQYVEKFYKGLGFETDANIPIFYEANIPHVRMIITKDAIKSIYNL</sequence>
<protein>
    <recommendedName>
        <fullName evidence="1">N-acetyltransferase domain-containing protein</fullName>
    </recommendedName>
</protein>
<dbReference type="InterPro" id="IPR016181">
    <property type="entry name" value="Acyl_CoA_acyltransferase"/>
</dbReference>
<dbReference type="Gene3D" id="3.40.630.30">
    <property type="match status" value="1"/>
</dbReference>
<dbReference type="AlphaFoldDB" id="A0A8J4VAT9"/>